<evidence type="ECO:0000256" key="3">
    <source>
        <dbReference type="ARBA" id="ARBA00022670"/>
    </source>
</evidence>
<dbReference type="Pfam" id="PF22667">
    <property type="entry name" value="Lon_lid"/>
    <property type="match status" value="1"/>
</dbReference>
<dbReference type="Pfam" id="PF05362">
    <property type="entry name" value="Lon_C"/>
    <property type="match status" value="1"/>
</dbReference>
<dbReference type="GO" id="GO:0043565">
    <property type="term" value="F:sequence-specific DNA binding"/>
    <property type="evidence" value="ECO:0007669"/>
    <property type="project" value="UniProtKB-UniRule"/>
</dbReference>
<evidence type="ECO:0000313" key="19">
    <source>
        <dbReference type="EMBL" id="HEW46872.1"/>
    </source>
</evidence>
<feature type="coiled-coil region" evidence="16">
    <location>
        <begin position="263"/>
        <end position="293"/>
    </location>
</feature>
<evidence type="ECO:0000256" key="6">
    <source>
        <dbReference type="ARBA" id="ARBA00022825"/>
    </source>
</evidence>
<evidence type="ECO:0000256" key="16">
    <source>
        <dbReference type="SAM" id="Coils"/>
    </source>
</evidence>
<comment type="subcellular location">
    <subcellularLocation>
        <location evidence="1 10 11">Cytoplasm</location>
    </subcellularLocation>
</comment>
<dbReference type="InterPro" id="IPR046336">
    <property type="entry name" value="Lon_prtase_N_sf"/>
</dbReference>
<feature type="active site" evidence="10 12">
    <location>
        <position position="692"/>
    </location>
</feature>
<keyword evidence="6 10" id="KW-0720">Serine protease</keyword>
<dbReference type="Gene3D" id="3.40.50.300">
    <property type="entry name" value="P-loop containing nucleotide triphosphate hydrolases"/>
    <property type="match status" value="1"/>
</dbReference>
<dbReference type="SMART" id="SM00382">
    <property type="entry name" value="AAA"/>
    <property type="match status" value="1"/>
</dbReference>
<evidence type="ECO:0000256" key="10">
    <source>
        <dbReference type="HAMAP-Rule" id="MF_01973"/>
    </source>
</evidence>
<dbReference type="EC" id="3.4.21.53" evidence="10 11"/>
<evidence type="ECO:0000256" key="11">
    <source>
        <dbReference type="PIRNR" id="PIRNR001174"/>
    </source>
</evidence>
<comment type="similarity">
    <text evidence="10 11 14 15">Belongs to the peptidase S16 family.</text>
</comment>
<dbReference type="InterPro" id="IPR027065">
    <property type="entry name" value="Lon_Prtase"/>
</dbReference>
<dbReference type="GO" id="GO:0005524">
    <property type="term" value="F:ATP binding"/>
    <property type="evidence" value="ECO:0007669"/>
    <property type="project" value="UniProtKB-UniRule"/>
</dbReference>
<dbReference type="GO" id="GO:0006515">
    <property type="term" value="P:protein quality control for misfolded or incompletely synthesized proteins"/>
    <property type="evidence" value="ECO:0007669"/>
    <property type="project" value="UniProtKB-UniRule"/>
</dbReference>
<evidence type="ECO:0000259" key="18">
    <source>
        <dbReference type="PROSITE" id="PS51787"/>
    </source>
</evidence>
<dbReference type="InterPro" id="IPR027543">
    <property type="entry name" value="Lon_bac"/>
</dbReference>
<dbReference type="HAMAP" id="MF_01973">
    <property type="entry name" value="lon_bact"/>
    <property type="match status" value="1"/>
</dbReference>
<dbReference type="AlphaFoldDB" id="A0A7C2ZK07"/>
<keyword evidence="4 10" id="KW-0547">Nucleotide-binding</keyword>
<dbReference type="Gene3D" id="1.20.5.5270">
    <property type="match status" value="1"/>
</dbReference>
<dbReference type="InterPro" id="IPR027417">
    <property type="entry name" value="P-loop_NTPase"/>
</dbReference>
<evidence type="ECO:0000256" key="14">
    <source>
        <dbReference type="PROSITE-ProRule" id="PRU01122"/>
    </source>
</evidence>
<dbReference type="InterPro" id="IPR003593">
    <property type="entry name" value="AAA+_ATPase"/>
</dbReference>
<evidence type="ECO:0000259" key="17">
    <source>
        <dbReference type="PROSITE" id="PS51786"/>
    </source>
</evidence>
<comment type="induction">
    <text evidence="10">By heat shock.</text>
</comment>
<dbReference type="GO" id="GO:0004252">
    <property type="term" value="F:serine-type endopeptidase activity"/>
    <property type="evidence" value="ECO:0007669"/>
    <property type="project" value="UniProtKB-UniRule"/>
</dbReference>
<protein>
    <recommendedName>
        <fullName evidence="10 11">Lon protease</fullName>
        <ecNumber evidence="10 11">3.4.21.53</ecNumber>
    </recommendedName>
    <alternativeName>
        <fullName evidence="10">ATP-dependent protease La</fullName>
    </alternativeName>
</protein>
<dbReference type="InterPro" id="IPR004815">
    <property type="entry name" value="Lon_bac/euk-typ"/>
</dbReference>
<feature type="domain" description="Lon proteolytic" evidence="17">
    <location>
        <begin position="605"/>
        <end position="787"/>
    </location>
</feature>
<dbReference type="Pfam" id="PF00004">
    <property type="entry name" value="AAA"/>
    <property type="match status" value="1"/>
</dbReference>
<evidence type="ECO:0000256" key="2">
    <source>
        <dbReference type="ARBA" id="ARBA00022490"/>
    </source>
</evidence>
<sequence>MIPEEFIKVPEVPSGAFEVPVMPLRDLVVFPSMVIPLFVGRSFSIKAIEEALKGNRLIFLVLQKDKNIEVPTKEELYTVGTVAHIIRSAPIEENRLKLLVQGIKRAKLVDYKQNGDFFTAIVEPVEEVEVESESLSKEIRAYIRSVKEQLDIAVSLGKQIIPDLLMLIKDLEDPGKIADLTASILEIKATEAQKVLETFDPIERLKLVHQLLQSEVGLLEVQSKIRGVAREKIEKEQREYFLRQQLKAILEELGEGDERRAEIEEYRKKLSKLKISKDSKEEIEKQIRRLEKLHPESAEAGVLRTWLEWVLELPWNKSTKDRYDLDKAREVLDRDHYNLEKVKDRIIEYLAVKKLTKGKSHMVQILCFVGPPGVGKTSLGRSIAESLGRKFVRISLGGIRDEAEIRGHRRTYVGAMPGRIIQAIKQVGTKNPLIVLDEVDKLSLSFQGDPAAALLEVLDPEQNKSFVDLYIGLPFDLSDVFFICTANRVDTIPRPLLDRMEVIYLSGYSEEEKVFIAKNHLLPKLLPEHGFKDGQVLFSDDALLEVIRGYTRESGVRNLQRQLSTILRKLALKRLKGESPPFEVKAQDIKTFLGVSKRHVISEEKPMVGIAVGLAWTEVGGEIMIIEATKFKGKGHLILTGSLGDVMKESAQAALSYIKSKAEDYGIDPEVFSQVDVHIHVPEGAVPKDGPSAGITIAVALLSLFTGREVRTDIAMTGEVTLRGRVLPVGGLKEKILAAKRAGIYEVILPSKNKEEVMEDLPSYVREKMKLHFVDHLEEVFGIIFNKT</sequence>
<dbReference type="Gene3D" id="1.20.58.1480">
    <property type="match status" value="1"/>
</dbReference>
<dbReference type="EMBL" id="DSFP01000080">
    <property type="protein sequence ID" value="HEW46872.1"/>
    <property type="molecule type" value="Genomic_DNA"/>
</dbReference>
<dbReference type="PIRSF" id="PIRSF001174">
    <property type="entry name" value="Lon_proteas"/>
    <property type="match status" value="1"/>
</dbReference>
<dbReference type="PROSITE" id="PS51787">
    <property type="entry name" value="LON_N"/>
    <property type="match status" value="1"/>
</dbReference>
<dbReference type="PRINTS" id="PR00830">
    <property type="entry name" value="ENDOLAPTASE"/>
</dbReference>
<dbReference type="Gene3D" id="1.10.8.60">
    <property type="match status" value="1"/>
</dbReference>
<dbReference type="NCBIfam" id="TIGR00763">
    <property type="entry name" value="lon"/>
    <property type="match status" value="1"/>
</dbReference>
<feature type="binding site" evidence="10 13">
    <location>
        <begin position="370"/>
        <end position="377"/>
    </location>
    <ligand>
        <name>ATP</name>
        <dbReference type="ChEBI" id="CHEBI:30616"/>
    </ligand>
</feature>
<evidence type="ECO:0000256" key="15">
    <source>
        <dbReference type="RuleBase" id="RU000591"/>
    </source>
</evidence>
<keyword evidence="5 10" id="KW-0378">Hydrolase</keyword>
<dbReference type="InterPro" id="IPR054594">
    <property type="entry name" value="Lon_lid"/>
</dbReference>
<dbReference type="CDD" id="cd19500">
    <property type="entry name" value="RecA-like_Lon"/>
    <property type="match status" value="1"/>
</dbReference>
<dbReference type="FunFam" id="3.40.50.300:FF:000021">
    <property type="entry name" value="Lon protease homolog"/>
    <property type="match status" value="1"/>
</dbReference>
<accession>A0A7C2ZK07</accession>
<dbReference type="GO" id="GO:0016887">
    <property type="term" value="F:ATP hydrolysis activity"/>
    <property type="evidence" value="ECO:0007669"/>
    <property type="project" value="UniProtKB-UniRule"/>
</dbReference>
<dbReference type="GO" id="GO:0034605">
    <property type="term" value="P:cellular response to heat"/>
    <property type="evidence" value="ECO:0007669"/>
    <property type="project" value="UniProtKB-UniRule"/>
</dbReference>
<dbReference type="SUPFAM" id="SSF54211">
    <property type="entry name" value="Ribosomal protein S5 domain 2-like"/>
    <property type="match status" value="1"/>
</dbReference>
<comment type="caution">
    <text evidence="19">The sequence shown here is derived from an EMBL/GenBank/DDBJ whole genome shotgun (WGS) entry which is preliminary data.</text>
</comment>
<dbReference type="InterPro" id="IPR003959">
    <property type="entry name" value="ATPase_AAA_core"/>
</dbReference>
<dbReference type="PANTHER" id="PTHR10046">
    <property type="entry name" value="ATP DEPENDENT LON PROTEASE FAMILY MEMBER"/>
    <property type="match status" value="1"/>
</dbReference>
<dbReference type="GO" id="GO:0004176">
    <property type="term" value="F:ATP-dependent peptidase activity"/>
    <property type="evidence" value="ECO:0007669"/>
    <property type="project" value="UniProtKB-UniRule"/>
</dbReference>
<dbReference type="SUPFAM" id="SSF52540">
    <property type="entry name" value="P-loop containing nucleoside triphosphate hydrolases"/>
    <property type="match status" value="1"/>
</dbReference>
<evidence type="ECO:0000256" key="1">
    <source>
        <dbReference type="ARBA" id="ARBA00004496"/>
    </source>
</evidence>
<comment type="catalytic activity">
    <reaction evidence="9 10 11 14">
        <text>Hydrolysis of proteins in presence of ATP.</text>
        <dbReference type="EC" id="3.4.21.53"/>
    </reaction>
</comment>
<dbReference type="PROSITE" id="PS51786">
    <property type="entry name" value="LON_PROTEOLYTIC"/>
    <property type="match status" value="1"/>
</dbReference>
<evidence type="ECO:0000256" key="9">
    <source>
        <dbReference type="ARBA" id="ARBA00050665"/>
    </source>
</evidence>
<evidence type="ECO:0000256" key="8">
    <source>
        <dbReference type="ARBA" id="ARBA00023016"/>
    </source>
</evidence>
<evidence type="ECO:0000256" key="13">
    <source>
        <dbReference type="PIRSR" id="PIRSR001174-2"/>
    </source>
</evidence>
<dbReference type="InterPro" id="IPR015947">
    <property type="entry name" value="PUA-like_sf"/>
</dbReference>
<name>A0A7C2ZK07_9AQUI</name>
<reference evidence="19" key="1">
    <citation type="journal article" date="2020" name="mSystems">
        <title>Genome- and Community-Level Interaction Insights into Carbon Utilization and Element Cycling Functions of Hydrothermarchaeota in Hydrothermal Sediment.</title>
        <authorList>
            <person name="Zhou Z."/>
            <person name="Liu Y."/>
            <person name="Xu W."/>
            <person name="Pan J."/>
            <person name="Luo Z.H."/>
            <person name="Li M."/>
        </authorList>
    </citation>
    <scope>NUCLEOTIDE SEQUENCE [LARGE SCALE GENOMIC DNA]</scope>
    <source>
        <strain evidence="19">SpSt-132</strain>
    </source>
</reference>
<feature type="active site" evidence="10 12">
    <location>
        <position position="735"/>
    </location>
</feature>
<keyword evidence="2 10" id="KW-0963">Cytoplasm</keyword>
<dbReference type="InterPro" id="IPR008268">
    <property type="entry name" value="Peptidase_S16_AS"/>
</dbReference>
<feature type="domain" description="Lon N-terminal" evidence="18">
    <location>
        <begin position="19"/>
        <end position="216"/>
    </location>
</feature>
<dbReference type="InterPro" id="IPR020568">
    <property type="entry name" value="Ribosomal_Su5_D2-typ_SF"/>
</dbReference>
<evidence type="ECO:0000256" key="12">
    <source>
        <dbReference type="PIRSR" id="PIRSR001174-1"/>
    </source>
</evidence>
<dbReference type="SUPFAM" id="SSF88697">
    <property type="entry name" value="PUA domain-like"/>
    <property type="match status" value="1"/>
</dbReference>
<dbReference type="Gene3D" id="2.30.130.40">
    <property type="entry name" value="LON domain-like"/>
    <property type="match status" value="1"/>
</dbReference>
<keyword evidence="8 10" id="KW-0346">Stress response</keyword>
<dbReference type="InterPro" id="IPR003111">
    <property type="entry name" value="Lon_prtase_N"/>
</dbReference>
<proteinExistence type="evidence at transcript level"/>
<gene>
    <name evidence="10 19" type="primary">lon</name>
    <name evidence="19" type="ORF">ENO47_09495</name>
</gene>
<keyword evidence="7 10" id="KW-0067">ATP-binding</keyword>
<evidence type="ECO:0000256" key="4">
    <source>
        <dbReference type="ARBA" id="ARBA00022741"/>
    </source>
</evidence>
<dbReference type="PROSITE" id="PS01046">
    <property type="entry name" value="LON_SER"/>
    <property type="match status" value="1"/>
</dbReference>
<dbReference type="InterPro" id="IPR014721">
    <property type="entry name" value="Ribsml_uS5_D2-typ_fold_subgr"/>
</dbReference>
<comment type="subunit">
    <text evidence="10 11">Homohexamer. Organized in a ring with a central cavity.</text>
</comment>
<dbReference type="InterPro" id="IPR008269">
    <property type="entry name" value="Lon_proteolytic"/>
</dbReference>
<keyword evidence="3 10" id="KW-0645">Protease</keyword>
<organism evidence="19">
    <name type="scientific">Hydrogenobacter sp</name>
    <dbReference type="NCBI Taxonomy" id="2152829"/>
    <lineage>
        <taxon>Bacteria</taxon>
        <taxon>Pseudomonadati</taxon>
        <taxon>Aquificota</taxon>
        <taxon>Aquificia</taxon>
        <taxon>Aquificales</taxon>
        <taxon>Aquificaceae</taxon>
        <taxon>Hydrogenobacter</taxon>
    </lineage>
</organism>
<evidence type="ECO:0000256" key="7">
    <source>
        <dbReference type="ARBA" id="ARBA00022840"/>
    </source>
</evidence>
<dbReference type="Gene3D" id="3.30.230.10">
    <property type="match status" value="1"/>
</dbReference>
<comment type="function">
    <text evidence="10">ATP-dependent serine protease that mediates the selective degradation of mutant and abnormal proteins as well as certain short-lived regulatory proteins. Required for cellular homeostasis and for survival from DNA damage and developmental changes induced by stress. Degrades polypeptides processively to yield small peptide fragments that are 5 to 10 amino acids long. Binds to DNA in a double-stranded, site-specific manner.</text>
</comment>
<evidence type="ECO:0000256" key="5">
    <source>
        <dbReference type="ARBA" id="ARBA00022801"/>
    </source>
</evidence>
<dbReference type="SMART" id="SM00464">
    <property type="entry name" value="LON"/>
    <property type="match status" value="1"/>
</dbReference>
<keyword evidence="16" id="KW-0175">Coiled coil</keyword>
<dbReference type="Pfam" id="PF02190">
    <property type="entry name" value="LON_substr_bdg"/>
    <property type="match status" value="1"/>
</dbReference>
<dbReference type="GO" id="GO:0005737">
    <property type="term" value="C:cytoplasm"/>
    <property type="evidence" value="ECO:0007669"/>
    <property type="project" value="UniProtKB-SubCell"/>
</dbReference>